<dbReference type="EC" id="2.1.1.63" evidence="9"/>
<dbReference type="PANTHER" id="PTHR10815:SF5">
    <property type="entry name" value="METHYLATED-DNA--PROTEIN-CYSTEINE METHYLTRANSFERASE"/>
    <property type="match status" value="1"/>
</dbReference>
<dbReference type="SUPFAM" id="SSF46767">
    <property type="entry name" value="Methylated DNA-protein cysteine methyltransferase, C-terminal domain"/>
    <property type="match status" value="1"/>
</dbReference>
<keyword evidence="5 9" id="KW-0808">Transferase</keyword>
<dbReference type="RefSeq" id="WP_318961685.1">
    <property type="nucleotide sequence ID" value="NZ_JADCKB010000001.1"/>
</dbReference>
<comment type="miscellaneous">
    <text evidence="9">This enzyme catalyzes only one turnover and therefore is not strictly catalytic. According to one definition, an enzyme is a biocatalyst that acts repeatedly and over many reaction cycles.</text>
</comment>
<dbReference type="Gene3D" id="1.10.10.10">
    <property type="entry name" value="Winged helix-like DNA-binding domain superfamily/Winged helix DNA-binding domain"/>
    <property type="match status" value="1"/>
</dbReference>
<evidence type="ECO:0000256" key="2">
    <source>
        <dbReference type="ARBA" id="ARBA00008711"/>
    </source>
</evidence>
<comment type="subcellular location">
    <subcellularLocation>
        <location evidence="9">Cytoplasm</location>
    </subcellularLocation>
</comment>
<dbReference type="NCBIfam" id="TIGR00589">
    <property type="entry name" value="ogt"/>
    <property type="match status" value="1"/>
</dbReference>
<evidence type="ECO:0000313" key="11">
    <source>
        <dbReference type="EMBL" id="MBE5038888.1"/>
    </source>
</evidence>
<gene>
    <name evidence="11" type="ORF">INF28_00205</name>
</gene>
<evidence type="ECO:0000259" key="10">
    <source>
        <dbReference type="Pfam" id="PF01035"/>
    </source>
</evidence>
<name>A0A9D5LZX2_9FIRM</name>
<dbReference type="PANTHER" id="PTHR10815">
    <property type="entry name" value="METHYLATED-DNA--PROTEIN-CYSTEINE METHYLTRANSFERASE"/>
    <property type="match status" value="1"/>
</dbReference>
<feature type="active site" description="Nucleophile; methyl group acceptor" evidence="9">
    <location>
        <position position="120"/>
    </location>
</feature>
<comment type="catalytic activity">
    <reaction evidence="8 9">
        <text>a 6-O-methyl-2'-deoxyguanosine in DNA + L-cysteinyl-[protein] = S-methyl-L-cysteinyl-[protein] + a 2'-deoxyguanosine in DNA</text>
        <dbReference type="Rhea" id="RHEA:24000"/>
        <dbReference type="Rhea" id="RHEA-COMP:10131"/>
        <dbReference type="Rhea" id="RHEA-COMP:10132"/>
        <dbReference type="Rhea" id="RHEA-COMP:11367"/>
        <dbReference type="Rhea" id="RHEA-COMP:11368"/>
        <dbReference type="ChEBI" id="CHEBI:29950"/>
        <dbReference type="ChEBI" id="CHEBI:82612"/>
        <dbReference type="ChEBI" id="CHEBI:85445"/>
        <dbReference type="ChEBI" id="CHEBI:85448"/>
        <dbReference type="EC" id="2.1.1.63"/>
    </reaction>
</comment>
<evidence type="ECO:0000256" key="5">
    <source>
        <dbReference type="ARBA" id="ARBA00022679"/>
    </source>
</evidence>
<dbReference type="GO" id="GO:0006307">
    <property type="term" value="P:DNA alkylation repair"/>
    <property type="evidence" value="ECO:0007669"/>
    <property type="project" value="UniProtKB-UniRule"/>
</dbReference>
<comment type="similarity">
    <text evidence="2 9">Belongs to the MGMT family.</text>
</comment>
<dbReference type="InterPro" id="IPR014048">
    <property type="entry name" value="MethylDNA_cys_MeTrfase_DNA-bd"/>
</dbReference>
<evidence type="ECO:0000256" key="1">
    <source>
        <dbReference type="ARBA" id="ARBA00001286"/>
    </source>
</evidence>
<protein>
    <recommendedName>
        <fullName evidence="9">Methylated-DNA--protein-cysteine methyltransferase</fullName>
        <ecNumber evidence="9">2.1.1.63</ecNumber>
    </recommendedName>
    <alternativeName>
        <fullName evidence="9">6-O-methylguanine-DNA methyltransferase</fullName>
        <shortName evidence="9">MGMT</shortName>
    </alternativeName>
    <alternativeName>
        <fullName evidence="9">O-6-methylguanine-DNA-alkyltransferase</fullName>
    </alternativeName>
</protein>
<sequence length="153" mass="16929">MGYLARRAFWFGTLEIEHNGQEVLGIRIVQGEAQPDTSVLSRLVFEQMEEYACGKRKDFSFPYVLRGTPFQQKVWNAICAIPYGKTQSYGQIAEKIGSPRAARAVGMAANRNPIMIAVPCHRVIGADGTLVGYGGGLPMKKALLDLESRHSRK</sequence>
<organism evidence="11 12">
    <name type="scientific">Ructibacterium gallinarum</name>
    <dbReference type="NCBI Taxonomy" id="2779355"/>
    <lineage>
        <taxon>Bacteria</taxon>
        <taxon>Bacillati</taxon>
        <taxon>Bacillota</taxon>
        <taxon>Clostridia</taxon>
        <taxon>Eubacteriales</taxon>
        <taxon>Oscillospiraceae</taxon>
        <taxon>Ructibacterium</taxon>
    </lineage>
</organism>
<dbReference type="Pfam" id="PF01035">
    <property type="entry name" value="DNA_binding_1"/>
    <property type="match status" value="1"/>
</dbReference>
<reference evidence="11" key="1">
    <citation type="submission" date="2020-10" db="EMBL/GenBank/DDBJ databases">
        <title>ChiBAC.</title>
        <authorList>
            <person name="Zenner C."/>
            <person name="Hitch T.C.A."/>
            <person name="Clavel T."/>
        </authorList>
    </citation>
    <scope>NUCLEOTIDE SEQUENCE</scope>
    <source>
        <strain evidence="11">DSM 107454</strain>
    </source>
</reference>
<dbReference type="GO" id="GO:0032259">
    <property type="term" value="P:methylation"/>
    <property type="evidence" value="ECO:0007669"/>
    <property type="project" value="UniProtKB-KW"/>
</dbReference>
<evidence type="ECO:0000256" key="3">
    <source>
        <dbReference type="ARBA" id="ARBA00022490"/>
    </source>
</evidence>
<dbReference type="InterPro" id="IPR036217">
    <property type="entry name" value="MethylDNA_cys_MeTrfase_DNAb"/>
</dbReference>
<dbReference type="Proteomes" id="UP000806542">
    <property type="component" value="Unassembled WGS sequence"/>
</dbReference>
<accession>A0A9D5LZX2</accession>
<dbReference type="InterPro" id="IPR036388">
    <property type="entry name" value="WH-like_DNA-bd_sf"/>
</dbReference>
<feature type="domain" description="Methylated-DNA-[protein]-cysteine S-methyltransferase DNA binding" evidence="10">
    <location>
        <begin position="69"/>
        <end position="148"/>
    </location>
</feature>
<evidence type="ECO:0000256" key="8">
    <source>
        <dbReference type="ARBA" id="ARBA00049348"/>
    </source>
</evidence>
<comment type="catalytic activity">
    <reaction evidence="1 9">
        <text>a 4-O-methyl-thymidine in DNA + L-cysteinyl-[protein] = a thymidine in DNA + S-methyl-L-cysteinyl-[protein]</text>
        <dbReference type="Rhea" id="RHEA:53428"/>
        <dbReference type="Rhea" id="RHEA-COMP:10131"/>
        <dbReference type="Rhea" id="RHEA-COMP:10132"/>
        <dbReference type="Rhea" id="RHEA-COMP:13555"/>
        <dbReference type="Rhea" id="RHEA-COMP:13556"/>
        <dbReference type="ChEBI" id="CHEBI:29950"/>
        <dbReference type="ChEBI" id="CHEBI:82612"/>
        <dbReference type="ChEBI" id="CHEBI:137386"/>
        <dbReference type="ChEBI" id="CHEBI:137387"/>
        <dbReference type="EC" id="2.1.1.63"/>
    </reaction>
</comment>
<evidence type="ECO:0000256" key="7">
    <source>
        <dbReference type="ARBA" id="ARBA00023204"/>
    </source>
</evidence>
<comment type="function">
    <text evidence="9">Involved in the cellular defense against the biological effects of O6-methylguanine (O6-MeG) and O4-methylthymine (O4-MeT) in DNA. Repairs the methylated nucleobase in DNA by stoichiometrically transferring the methyl group to a cysteine residue in the enzyme. This is a suicide reaction: the enzyme is irreversibly inactivated.</text>
</comment>
<dbReference type="GO" id="GO:0005737">
    <property type="term" value="C:cytoplasm"/>
    <property type="evidence" value="ECO:0007669"/>
    <property type="project" value="UniProtKB-SubCell"/>
</dbReference>
<dbReference type="InterPro" id="IPR001497">
    <property type="entry name" value="MethylDNA_cys_MeTrfase_AS"/>
</dbReference>
<evidence type="ECO:0000313" key="12">
    <source>
        <dbReference type="Proteomes" id="UP000806542"/>
    </source>
</evidence>
<dbReference type="FunFam" id="1.10.10.10:FF:000214">
    <property type="entry name" value="Methylated-DNA--protein-cysteine methyltransferase"/>
    <property type="match status" value="1"/>
</dbReference>
<keyword evidence="4 9" id="KW-0489">Methyltransferase</keyword>
<dbReference type="EMBL" id="JADCKB010000001">
    <property type="protein sequence ID" value="MBE5038888.1"/>
    <property type="molecule type" value="Genomic_DNA"/>
</dbReference>
<dbReference type="AlphaFoldDB" id="A0A9D5LZX2"/>
<dbReference type="InterPro" id="IPR036631">
    <property type="entry name" value="MGMT_N_sf"/>
</dbReference>
<keyword evidence="3 9" id="KW-0963">Cytoplasm</keyword>
<dbReference type="SUPFAM" id="SSF53155">
    <property type="entry name" value="Methylated DNA-protein cysteine methyltransferase domain"/>
    <property type="match status" value="1"/>
</dbReference>
<keyword evidence="7 9" id="KW-0234">DNA repair</keyword>
<comment type="caution">
    <text evidence="11">The sequence shown here is derived from an EMBL/GenBank/DDBJ whole genome shotgun (WGS) entry which is preliminary data.</text>
</comment>
<evidence type="ECO:0000256" key="9">
    <source>
        <dbReference type="HAMAP-Rule" id="MF_00772"/>
    </source>
</evidence>
<evidence type="ECO:0000256" key="6">
    <source>
        <dbReference type="ARBA" id="ARBA00022763"/>
    </source>
</evidence>
<dbReference type="PROSITE" id="PS00374">
    <property type="entry name" value="MGMT"/>
    <property type="match status" value="1"/>
</dbReference>
<dbReference type="HAMAP" id="MF_00772">
    <property type="entry name" value="OGT"/>
    <property type="match status" value="1"/>
</dbReference>
<dbReference type="CDD" id="cd06445">
    <property type="entry name" value="ATase"/>
    <property type="match status" value="1"/>
</dbReference>
<dbReference type="InterPro" id="IPR023546">
    <property type="entry name" value="MGMT"/>
</dbReference>
<dbReference type="GO" id="GO:0003908">
    <property type="term" value="F:methylated-DNA-[protein]-cysteine S-methyltransferase activity"/>
    <property type="evidence" value="ECO:0007669"/>
    <property type="project" value="UniProtKB-UniRule"/>
</dbReference>
<evidence type="ECO:0000256" key="4">
    <source>
        <dbReference type="ARBA" id="ARBA00022603"/>
    </source>
</evidence>
<keyword evidence="6 9" id="KW-0227">DNA damage</keyword>
<keyword evidence="12" id="KW-1185">Reference proteome</keyword>
<proteinExistence type="inferred from homology"/>